<sequence length="243" mass="26603">MKPESEGKIVILTGAGVSRESGLNTFRDADGIWSQVRIEDVATPEAFARDPEGVQAFYNARRKSLQDPAVEPNPAHLALAELEREWSGEVLLVTQNIDDLHERAGSRNLIHMHGELFKARCEQCGAVHEWRDDLEVTSQCPACGGSGGLRPHVVWFGEMPFEMDRIMSELESCDLFLSVGTSGSVYPAAGFVQEVRMAGRGHTVELNLEPSEGIDLFEEHHHGPASDVVPAYVRSLLGAAKGE</sequence>
<dbReference type="EMBL" id="JBHSCW010000001">
    <property type="protein sequence ID" value="MFC4350107.1"/>
    <property type="molecule type" value="Genomic_DNA"/>
</dbReference>
<keyword evidence="2 3" id="KW-0520">NAD</keyword>
<keyword evidence="3 4" id="KW-0862">Zinc</keyword>
<dbReference type="PANTHER" id="PTHR11085">
    <property type="entry name" value="NAD-DEPENDENT PROTEIN DEACYLASE SIRTUIN-5, MITOCHONDRIAL-RELATED"/>
    <property type="match status" value="1"/>
</dbReference>
<comment type="similarity">
    <text evidence="3">Belongs to the sirtuin family. Class III subfamily.</text>
</comment>
<reference evidence="7" key="1">
    <citation type="journal article" date="2019" name="Int. J. Syst. Evol. Microbiol.">
        <title>The Global Catalogue of Microorganisms (GCM) 10K type strain sequencing project: providing services to taxonomists for standard genome sequencing and annotation.</title>
        <authorList>
            <consortium name="The Broad Institute Genomics Platform"/>
            <consortium name="The Broad Institute Genome Sequencing Center for Infectious Disease"/>
            <person name="Wu L."/>
            <person name="Ma J."/>
        </authorList>
    </citation>
    <scope>NUCLEOTIDE SEQUENCE [LARGE SCALE GENOMIC DNA]</scope>
    <source>
        <strain evidence="7">CECT 8472</strain>
    </source>
</reference>
<comment type="cofactor">
    <cofactor evidence="3">
        <name>Zn(2+)</name>
        <dbReference type="ChEBI" id="CHEBI:29105"/>
    </cofactor>
    <text evidence="3">Binds 1 zinc ion per subunit.</text>
</comment>
<dbReference type="Gene3D" id="3.40.50.1220">
    <property type="entry name" value="TPP-binding domain"/>
    <property type="match status" value="1"/>
</dbReference>
<feature type="binding site" evidence="3">
    <location>
        <begin position="207"/>
        <end position="209"/>
    </location>
    <ligand>
        <name>NAD(+)</name>
        <dbReference type="ChEBI" id="CHEBI:57540"/>
    </ligand>
</feature>
<dbReference type="InterPro" id="IPR029035">
    <property type="entry name" value="DHS-like_NAD/FAD-binding_dom"/>
</dbReference>
<dbReference type="EC" id="2.3.1.286" evidence="3"/>
<evidence type="ECO:0000256" key="1">
    <source>
        <dbReference type="ARBA" id="ARBA00022679"/>
    </source>
</evidence>
<dbReference type="Proteomes" id="UP001595799">
    <property type="component" value="Unassembled WGS sequence"/>
</dbReference>
<keyword evidence="3" id="KW-0963">Cytoplasm</keyword>
<accession>A0ABV8UFQ2</accession>
<dbReference type="InterPro" id="IPR050134">
    <property type="entry name" value="NAD-dep_sirtuin_deacylases"/>
</dbReference>
<dbReference type="InterPro" id="IPR003000">
    <property type="entry name" value="Sirtuin"/>
</dbReference>
<keyword evidence="3 4" id="KW-0479">Metal-binding</keyword>
<feature type="binding site" evidence="3 4">
    <location>
        <position position="143"/>
    </location>
    <ligand>
        <name>Zn(2+)</name>
        <dbReference type="ChEBI" id="CHEBI:29105"/>
    </ligand>
</feature>
<dbReference type="PANTHER" id="PTHR11085:SF4">
    <property type="entry name" value="NAD-DEPENDENT PROTEIN DEACYLASE"/>
    <property type="match status" value="1"/>
</dbReference>
<dbReference type="Gene3D" id="3.30.1600.10">
    <property type="entry name" value="SIR2/SIRT2 'Small Domain"/>
    <property type="match status" value="1"/>
</dbReference>
<proteinExistence type="inferred from homology"/>
<comment type="catalytic activity">
    <reaction evidence="3">
        <text>N(6)-acetyl-L-lysyl-[protein] + NAD(+) + H2O = 2''-O-acetyl-ADP-D-ribose + nicotinamide + L-lysyl-[protein]</text>
        <dbReference type="Rhea" id="RHEA:43636"/>
        <dbReference type="Rhea" id="RHEA-COMP:9752"/>
        <dbReference type="Rhea" id="RHEA-COMP:10731"/>
        <dbReference type="ChEBI" id="CHEBI:15377"/>
        <dbReference type="ChEBI" id="CHEBI:17154"/>
        <dbReference type="ChEBI" id="CHEBI:29969"/>
        <dbReference type="ChEBI" id="CHEBI:57540"/>
        <dbReference type="ChEBI" id="CHEBI:61930"/>
        <dbReference type="ChEBI" id="CHEBI:83767"/>
        <dbReference type="EC" id="2.3.1.286"/>
    </reaction>
</comment>
<comment type="caution">
    <text evidence="6">The sequence shown here is derived from an EMBL/GenBank/DDBJ whole genome shotgun (WGS) entry which is preliminary data.</text>
</comment>
<dbReference type="HAMAP" id="MF_01121">
    <property type="entry name" value="Sirtuin_ClassIII"/>
    <property type="match status" value="1"/>
</dbReference>
<dbReference type="PROSITE" id="PS50305">
    <property type="entry name" value="SIRTUIN"/>
    <property type="match status" value="1"/>
</dbReference>
<evidence type="ECO:0000256" key="3">
    <source>
        <dbReference type="HAMAP-Rule" id="MF_01121"/>
    </source>
</evidence>
<dbReference type="CDD" id="cd01412">
    <property type="entry name" value="SIRT5_Af1_CobB"/>
    <property type="match status" value="1"/>
</dbReference>
<feature type="binding site" evidence="3 4">
    <location>
        <position position="124"/>
    </location>
    <ligand>
        <name>Zn(2+)</name>
        <dbReference type="ChEBI" id="CHEBI:29105"/>
    </ligand>
</feature>
<feature type="binding site" evidence="3">
    <location>
        <begin position="180"/>
        <end position="182"/>
    </location>
    <ligand>
        <name>NAD(+)</name>
        <dbReference type="ChEBI" id="CHEBI:57540"/>
    </ligand>
</feature>
<evidence type="ECO:0000256" key="4">
    <source>
        <dbReference type="PROSITE-ProRule" id="PRU00236"/>
    </source>
</evidence>
<comment type="caution">
    <text evidence="3">Lacks conserved residue(s) required for the propagation of feature annotation.</text>
</comment>
<feature type="domain" description="Deacetylase sirtuin-type" evidence="5">
    <location>
        <begin position="1"/>
        <end position="240"/>
    </location>
</feature>
<feature type="binding site" evidence="3">
    <location>
        <begin position="95"/>
        <end position="98"/>
    </location>
    <ligand>
        <name>NAD(+)</name>
        <dbReference type="ChEBI" id="CHEBI:57540"/>
    </ligand>
</feature>
<dbReference type="SUPFAM" id="SSF52467">
    <property type="entry name" value="DHS-like NAD/FAD-binding domain"/>
    <property type="match status" value="1"/>
</dbReference>
<dbReference type="RefSeq" id="WP_382420231.1">
    <property type="nucleotide sequence ID" value="NZ_JBHSCW010000001.1"/>
</dbReference>
<dbReference type="Pfam" id="PF02146">
    <property type="entry name" value="SIR2"/>
    <property type="match status" value="1"/>
</dbReference>
<feature type="binding site" evidence="3">
    <location>
        <position position="225"/>
    </location>
    <ligand>
        <name>NAD(+)</name>
        <dbReference type="ChEBI" id="CHEBI:57540"/>
    </ligand>
</feature>
<gene>
    <name evidence="3 6" type="primary">cobB</name>
    <name evidence="6" type="ORF">ACFOW6_00985</name>
</gene>
<comment type="catalytic activity">
    <reaction evidence="3">
        <text>N(6)-succinyl-L-lysyl-[protein] + NAD(+) + H2O = 2''-O-succinyl-ADP-D-ribose + nicotinamide + L-lysyl-[protein]</text>
        <dbReference type="Rhea" id="RHEA:47668"/>
        <dbReference type="Rhea" id="RHEA-COMP:9752"/>
        <dbReference type="Rhea" id="RHEA-COMP:11877"/>
        <dbReference type="ChEBI" id="CHEBI:15377"/>
        <dbReference type="ChEBI" id="CHEBI:17154"/>
        <dbReference type="ChEBI" id="CHEBI:29969"/>
        <dbReference type="ChEBI" id="CHEBI:57540"/>
        <dbReference type="ChEBI" id="CHEBI:87830"/>
        <dbReference type="ChEBI" id="CHEBI:87832"/>
    </reaction>
</comment>
<comment type="function">
    <text evidence="3">NAD-dependent lysine deacetylase and desuccinylase that specifically removes acetyl and succinyl groups on target proteins. Modulates the activities of several proteins which are inactive in their acylated form.</text>
</comment>
<dbReference type="InterPro" id="IPR026591">
    <property type="entry name" value="Sirtuin_cat_small_dom_sf"/>
</dbReference>
<comment type="subcellular location">
    <subcellularLocation>
        <location evidence="3">Cytoplasm</location>
    </subcellularLocation>
</comment>
<keyword evidence="7" id="KW-1185">Reference proteome</keyword>
<evidence type="ECO:0000259" key="5">
    <source>
        <dbReference type="PROSITE" id="PS50305"/>
    </source>
</evidence>
<dbReference type="InterPro" id="IPR026590">
    <property type="entry name" value="Ssirtuin_cat_dom"/>
</dbReference>
<evidence type="ECO:0000313" key="7">
    <source>
        <dbReference type="Proteomes" id="UP001595799"/>
    </source>
</evidence>
<feature type="binding site" evidence="3">
    <location>
        <position position="61"/>
    </location>
    <ligand>
        <name>substrate</name>
    </ligand>
</feature>
<feature type="binding site" evidence="3">
    <location>
        <position position="58"/>
    </location>
    <ligand>
        <name>substrate</name>
    </ligand>
</feature>
<evidence type="ECO:0000313" key="6">
    <source>
        <dbReference type="EMBL" id="MFC4350107.1"/>
    </source>
</evidence>
<comment type="domain">
    <text evidence="3">2 residues (Tyr-58 and Arg-61) present in a large hydrophobic pocket are probably involved in substrate specificity. They are important for desuccinylation activity, but dispensable for deacetylation activity.</text>
</comment>
<name>A0ABV8UFQ2_9PROT</name>
<keyword evidence="1 6" id="KW-0808">Transferase</keyword>
<dbReference type="InterPro" id="IPR027546">
    <property type="entry name" value="Sirtuin_class_III"/>
</dbReference>
<feature type="active site" description="Proton acceptor" evidence="3 4">
    <location>
        <position position="113"/>
    </location>
</feature>
<organism evidence="6 7">
    <name type="scientific">Fodinicurvata halophila</name>
    <dbReference type="NCBI Taxonomy" id="1419723"/>
    <lineage>
        <taxon>Bacteria</taxon>
        <taxon>Pseudomonadati</taxon>
        <taxon>Pseudomonadota</taxon>
        <taxon>Alphaproteobacteria</taxon>
        <taxon>Rhodospirillales</taxon>
        <taxon>Rhodovibrionaceae</taxon>
        <taxon>Fodinicurvata</taxon>
    </lineage>
</organism>
<feature type="binding site" evidence="3 4">
    <location>
        <position position="140"/>
    </location>
    <ligand>
        <name>Zn(2+)</name>
        <dbReference type="ChEBI" id="CHEBI:29105"/>
    </ligand>
</feature>
<evidence type="ECO:0000256" key="2">
    <source>
        <dbReference type="ARBA" id="ARBA00023027"/>
    </source>
</evidence>
<dbReference type="GO" id="GO:0016746">
    <property type="term" value="F:acyltransferase activity"/>
    <property type="evidence" value="ECO:0007669"/>
    <property type="project" value="UniProtKB-KW"/>
</dbReference>
<feature type="binding site" evidence="3 4">
    <location>
        <position position="121"/>
    </location>
    <ligand>
        <name>Zn(2+)</name>
        <dbReference type="ChEBI" id="CHEBI:29105"/>
    </ligand>
</feature>
<protein>
    <recommendedName>
        <fullName evidence="3">NAD-dependent protein deacylase</fullName>
        <ecNumber evidence="3">2.3.1.286</ecNumber>
    </recommendedName>
    <alternativeName>
        <fullName evidence="3">Regulatory protein SIR2 homolog</fullName>
    </alternativeName>
</protein>
<keyword evidence="6" id="KW-0012">Acyltransferase</keyword>
<dbReference type="NCBIfam" id="NF001755">
    <property type="entry name" value="PRK00481.1-5"/>
    <property type="match status" value="1"/>
</dbReference>